<gene>
    <name evidence="9" type="ORF">ACFFX0_21095</name>
</gene>
<dbReference type="InterPro" id="IPR036250">
    <property type="entry name" value="AcylCo_DH-like_C"/>
</dbReference>
<dbReference type="Pfam" id="PF02770">
    <property type="entry name" value="Acyl-CoA_dh_M"/>
    <property type="match status" value="1"/>
</dbReference>
<dbReference type="Pfam" id="PF00441">
    <property type="entry name" value="Acyl-CoA_dh_1"/>
    <property type="match status" value="1"/>
</dbReference>
<evidence type="ECO:0000313" key="9">
    <source>
        <dbReference type="EMBL" id="MFB9073557.1"/>
    </source>
</evidence>
<evidence type="ECO:0000256" key="3">
    <source>
        <dbReference type="ARBA" id="ARBA00022630"/>
    </source>
</evidence>
<dbReference type="Gene3D" id="1.10.540.10">
    <property type="entry name" value="Acyl-CoA dehydrogenase/oxidase, N-terminal domain"/>
    <property type="match status" value="1"/>
</dbReference>
<dbReference type="PANTHER" id="PTHR43884">
    <property type="entry name" value="ACYL-COA DEHYDROGENASE"/>
    <property type="match status" value="1"/>
</dbReference>
<proteinExistence type="inferred from homology"/>
<sequence length="386" mass="42202">MQFGMTETQQELRDAVRTFAAEHLAPGYLERARSDRFDWDLHRRVADLGVFGLLAGQDHNPLPEEDFVAVGLVIEELAYADFNMANAAIPVMLMSSLLAQHGSNRVREQYLSRLVDGSIYVALGLTEPECGSDVSAITTTATATPEGYVISGEKTSVTMLPEAEAIVLVARTVRDGQDVGASAFLVPLDGPGISTSPIEDPGWKPLVRGVLHLDDVSVPADALLVQEGVAFRQVLNGFDFTRPLLALTGIGCAQVSIDETLEYVSQRSTFGSPLATYEGVSFPLAEHATHLEAARLLCYSTLWHRTVDRRHTALAAMTKWYGPLHAGQAIKECLLLHGNFGYSSEFPFEQRLRDVLSVEIADGTAQIQKIIIARELFGRQFVPYGK</sequence>
<dbReference type="EC" id="1.-.-.-" evidence="9"/>
<dbReference type="SUPFAM" id="SSF56645">
    <property type="entry name" value="Acyl-CoA dehydrogenase NM domain-like"/>
    <property type="match status" value="1"/>
</dbReference>
<dbReference type="InterPro" id="IPR013786">
    <property type="entry name" value="AcylCoA_DH/ox_N"/>
</dbReference>
<dbReference type="Gene3D" id="1.20.140.10">
    <property type="entry name" value="Butyryl-CoA Dehydrogenase, subunit A, domain 3"/>
    <property type="match status" value="1"/>
</dbReference>
<reference evidence="9 10" key="1">
    <citation type="submission" date="2024-09" db="EMBL/GenBank/DDBJ databases">
        <authorList>
            <person name="Sun Q."/>
            <person name="Mori K."/>
        </authorList>
    </citation>
    <scope>NUCLEOTIDE SEQUENCE [LARGE SCALE GENOMIC DNA]</scope>
    <source>
        <strain evidence="9 10">CCM 7609</strain>
    </source>
</reference>
<organism evidence="9 10">
    <name type="scientific">Citricoccus parietis</name>
    <dbReference type="NCBI Taxonomy" id="592307"/>
    <lineage>
        <taxon>Bacteria</taxon>
        <taxon>Bacillati</taxon>
        <taxon>Actinomycetota</taxon>
        <taxon>Actinomycetes</taxon>
        <taxon>Micrococcales</taxon>
        <taxon>Micrococcaceae</taxon>
        <taxon>Citricoccus</taxon>
    </lineage>
</organism>
<keyword evidence="5 9" id="KW-0560">Oxidoreductase</keyword>
<dbReference type="EMBL" id="JBHMFI010000001">
    <property type="protein sequence ID" value="MFB9073557.1"/>
    <property type="molecule type" value="Genomic_DNA"/>
</dbReference>
<dbReference type="GO" id="GO:0016491">
    <property type="term" value="F:oxidoreductase activity"/>
    <property type="evidence" value="ECO:0007669"/>
    <property type="project" value="UniProtKB-KW"/>
</dbReference>
<evidence type="ECO:0000313" key="10">
    <source>
        <dbReference type="Proteomes" id="UP001589575"/>
    </source>
</evidence>
<evidence type="ECO:0000259" key="7">
    <source>
        <dbReference type="Pfam" id="PF02770"/>
    </source>
</evidence>
<evidence type="ECO:0000256" key="5">
    <source>
        <dbReference type="RuleBase" id="RU362125"/>
    </source>
</evidence>
<dbReference type="InterPro" id="IPR046373">
    <property type="entry name" value="Acyl-CoA_Oxase/DH_mid-dom_sf"/>
</dbReference>
<dbReference type="InterPro" id="IPR009100">
    <property type="entry name" value="AcylCoA_DH/oxidase_NM_dom_sf"/>
</dbReference>
<name>A0ABV5G3Q0_9MICC</name>
<dbReference type="SUPFAM" id="SSF47203">
    <property type="entry name" value="Acyl-CoA dehydrogenase C-terminal domain-like"/>
    <property type="match status" value="1"/>
</dbReference>
<evidence type="ECO:0000259" key="6">
    <source>
        <dbReference type="Pfam" id="PF00441"/>
    </source>
</evidence>
<feature type="domain" description="Acyl-CoA dehydrogenase/oxidase C-terminal" evidence="6">
    <location>
        <begin position="231"/>
        <end position="376"/>
    </location>
</feature>
<dbReference type="Gene3D" id="2.40.110.10">
    <property type="entry name" value="Butyryl-CoA Dehydrogenase, subunit A, domain 2"/>
    <property type="match status" value="1"/>
</dbReference>
<comment type="similarity">
    <text evidence="2 5">Belongs to the acyl-CoA dehydrogenase family.</text>
</comment>
<dbReference type="CDD" id="cd00567">
    <property type="entry name" value="ACAD"/>
    <property type="match status" value="1"/>
</dbReference>
<evidence type="ECO:0000256" key="1">
    <source>
        <dbReference type="ARBA" id="ARBA00001974"/>
    </source>
</evidence>
<keyword evidence="3 5" id="KW-0285">Flavoprotein</keyword>
<dbReference type="InterPro" id="IPR006091">
    <property type="entry name" value="Acyl-CoA_Oxase/DH_mid-dom"/>
</dbReference>
<keyword evidence="4 5" id="KW-0274">FAD</keyword>
<evidence type="ECO:0000256" key="4">
    <source>
        <dbReference type="ARBA" id="ARBA00022827"/>
    </source>
</evidence>
<dbReference type="InterPro" id="IPR037069">
    <property type="entry name" value="AcylCoA_DH/ox_N_sf"/>
</dbReference>
<dbReference type="InterPro" id="IPR009075">
    <property type="entry name" value="AcylCo_DH/oxidase_C"/>
</dbReference>
<keyword evidence="10" id="KW-1185">Reference proteome</keyword>
<comment type="caution">
    <text evidence="9">The sequence shown here is derived from an EMBL/GenBank/DDBJ whole genome shotgun (WGS) entry which is preliminary data.</text>
</comment>
<dbReference type="PANTHER" id="PTHR43884:SF37">
    <property type="entry name" value="ACYL-COA DEHYDROGENASE"/>
    <property type="match status" value="1"/>
</dbReference>
<evidence type="ECO:0000259" key="8">
    <source>
        <dbReference type="Pfam" id="PF02771"/>
    </source>
</evidence>
<dbReference type="Proteomes" id="UP001589575">
    <property type="component" value="Unassembled WGS sequence"/>
</dbReference>
<evidence type="ECO:0000256" key="2">
    <source>
        <dbReference type="ARBA" id="ARBA00009347"/>
    </source>
</evidence>
<accession>A0ABV5G3Q0</accession>
<comment type="cofactor">
    <cofactor evidence="1 5">
        <name>FAD</name>
        <dbReference type="ChEBI" id="CHEBI:57692"/>
    </cofactor>
</comment>
<feature type="domain" description="Acyl-CoA dehydrogenase/oxidase N-terminal" evidence="8">
    <location>
        <begin position="6"/>
        <end position="117"/>
    </location>
</feature>
<feature type="domain" description="Acyl-CoA oxidase/dehydrogenase middle" evidence="7">
    <location>
        <begin position="122"/>
        <end position="216"/>
    </location>
</feature>
<dbReference type="Pfam" id="PF02771">
    <property type="entry name" value="Acyl-CoA_dh_N"/>
    <property type="match status" value="1"/>
</dbReference>
<protein>
    <submittedName>
        <fullName evidence="9">Acyl-CoA dehydrogenase family protein</fullName>
        <ecNumber evidence="9">1.-.-.-</ecNumber>
    </submittedName>
</protein>